<reference evidence="2 3" key="1">
    <citation type="journal article" date="2018" name="PLoS Pathog.">
        <title>Evolution of structural diversity of trichothecenes, a family of toxins produced by plant pathogenic and entomopathogenic fungi.</title>
        <authorList>
            <person name="Proctor R.H."/>
            <person name="McCormick S.P."/>
            <person name="Kim H.S."/>
            <person name="Cardoza R.E."/>
            <person name="Stanley A.M."/>
            <person name="Lindo L."/>
            <person name="Kelly A."/>
            <person name="Brown D.W."/>
            <person name="Lee T."/>
            <person name="Vaughan M.M."/>
            <person name="Alexander N.J."/>
            <person name="Busman M."/>
            <person name="Gutierrez S."/>
        </authorList>
    </citation>
    <scope>NUCLEOTIDE SEQUENCE [LARGE SCALE GENOMIC DNA]</scope>
    <source>
        <strain evidence="2 3">NRRL 20695</strain>
    </source>
</reference>
<feature type="compositionally biased region" description="Polar residues" evidence="1">
    <location>
        <begin position="305"/>
        <end position="343"/>
    </location>
</feature>
<keyword evidence="3" id="KW-1185">Reference proteome</keyword>
<feature type="region of interest" description="Disordered" evidence="1">
    <location>
        <begin position="430"/>
        <end position="503"/>
    </location>
</feature>
<accession>A0A395SSB9</accession>
<dbReference type="STRING" id="694270.A0A395SSB9"/>
<gene>
    <name evidence="2" type="ORF">FLONG3_5751</name>
</gene>
<feature type="region of interest" description="Disordered" evidence="1">
    <location>
        <begin position="18"/>
        <end position="93"/>
    </location>
</feature>
<dbReference type="EMBL" id="PXOG01000123">
    <property type="protein sequence ID" value="RGP75361.1"/>
    <property type="molecule type" value="Genomic_DNA"/>
</dbReference>
<feature type="region of interest" description="Disordered" evidence="1">
    <location>
        <begin position="295"/>
        <end position="387"/>
    </location>
</feature>
<organism evidence="2 3">
    <name type="scientific">Fusarium longipes</name>
    <dbReference type="NCBI Taxonomy" id="694270"/>
    <lineage>
        <taxon>Eukaryota</taxon>
        <taxon>Fungi</taxon>
        <taxon>Dikarya</taxon>
        <taxon>Ascomycota</taxon>
        <taxon>Pezizomycotina</taxon>
        <taxon>Sordariomycetes</taxon>
        <taxon>Hypocreomycetidae</taxon>
        <taxon>Hypocreales</taxon>
        <taxon>Nectriaceae</taxon>
        <taxon>Fusarium</taxon>
    </lineage>
</organism>
<feature type="compositionally biased region" description="Basic residues" evidence="1">
    <location>
        <begin position="475"/>
        <end position="488"/>
    </location>
</feature>
<comment type="caution">
    <text evidence="2">The sequence shown here is derived from an EMBL/GenBank/DDBJ whole genome shotgun (WGS) entry which is preliminary data.</text>
</comment>
<sequence length="1254" mass="142063">MSRFHGIDISDMRSYERIPQGQDALSSASSSLAAPRPTPRFLYRDSHRTPPRHSSQFLYRDPDLTPPRHSSRFLYRDPDLTPPRHSSRFLYRDPDLTPPRYSSRFLYQNIPAEIDLESRPAAIETSKRRDKRRKEFEAKLGKEVNEPYHRMTVEKGLGKAKAKEDMEKPRSKANELAPIIAEAAIAIERLWAKREVEEDGAKQPEDITTDHERQLMSNLQMEERAGLEKLDTKAKQSEDLERLVESKIIQSMEKVINLTKKSILHDSVTEGESTQRTQGPNWFVETANQDGFGRRVSQTEEGHRSTQSHMQPRNVTASTARSDSKSPVRNQSVSPTPSRSNFHPSVPDPSGSRFENEDNMTTTKTRPDIISPFDLNSKRGNVDRKQTEEGYHTADISYIKDLVDDIADAVVDRLMRSQYHHLTSHHRSIKPHINSFAPPRSPFSTARQLSNEGTSTQLQGPPTFETSRPFYKPSKPAHLRGRSIKGRSRTPLAELPSEGTAPSQEVTLFTEKSNLSFLDSSERDYPRKTMEYVSTRDFNPNSPISGFQYAQSPVPPSKGIQCALDMCLDFNKFLGEATEPYVRYSKPYKIQLSAIPHGKTDEFRVALSNIDYKNVYSLLTKSFKEVAVGEYSWLSELKLLGVSIDDMAKGLLEKTQYGPWIFSQIEVLDTEVYHEDFHVLRCLHSRREATPMLTISSGRSRVLAISNHLSQAAVRENIEYYCGVGGVSPMPDGQYDLQFGTVAFENDYSTAIISCPDDRSFPVFPCILEHLGRAIGTLQQVGGCCNSFTFLVRRECFVETERIDLYDVKAFTGNRTTSTLPTTIRKIFEPLVSSTALEIGKETSKDMVQQLPHILTAQFLSLAFALYSQGHCEPFSPFYLYTSLKRVLLIGSQSWGPSFTGPCILASPVDLTCFGDMLQRRVFAFQYFESFDRSKVFADLDCRLDLKARPEDLLDTWGPGEFIMSKDDSDSLHAISIGGGLIIPNSQADKAKLPVLHWSRTVNTDIKSTSLFPRHEKLLIGTRVTINKTCNVTTEEQIRVACPWLKDLGTFPSYWEVCERQLGLGFQGGQCASVVANFAQTWVKRLGQTKKSLILAERSLSIYDLEGHFGVQVSFCTGIARRVRLRELLADILPTYVEERVTQPRHWNRLVEDFSFLEMLRADDFRQRFERLDFELKAEFETLAIAVLFLLQDTGVDREGRNFVIGFIQPKLAVRCFQVPIVKESSWVRMAADSLDIATFAVPRQPHTADAGGL</sequence>
<protein>
    <submittedName>
        <fullName evidence="2">Uncharacterized protein</fullName>
    </submittedName>
</protein>
<proteinExistence type="predicted"/>
<dbReference type="OrthoDB" id="428577at2759"/>
<evidence type="ECO:0000313" key="2">
    <source>
        <dbReference type="EMBL" id="RGP75361.1"/>
    </source>
</evidence>
<feature type="compositionally biased region" description="Low complexity" evidence="1">
    <location>
        <begin position="24"/>
        <end position="34"/>
    </location>
</feature>
<dbReference type="AlphaFoldDB" id="A0A395SSB9"/>
<evidence type="ECO:0000313" key="3">
    <source>
        <dbReference type="Proteomes" id="UP000266234"/>
    </source>
</evidence>
<evidence type="ECO:0000256" key="1">
    <source>
        <dbReference type="SAM" id="MobiDB-lite"/>
    </source>
</evidence>
<feature type="compositionally biased region" description="Polar residues" evidence="1">
    <location>
        <begin position="442"/>
        <end position="466"/>
    </location>
</feature>
<dbReference type="Proteomes" id="UP000266234">
    <property type="component" value="Unassembled WGS sequence"/>
</dbReference>
<name>A0A395SSB9_9HYPO</name>
<feature type="compositionally biased region" description="Basic and acidic residues" evidence="1">
    <location>
        <begin position="376"/>
        <end position="387"/>
    </location>
</feature>